<gene>
    <name evidence="7" type="ORF">HJ536_18850</name>
</gene>
<feature type="domain" description="D-isomer specific 2-hydroxyacid dehydrogenase catalytic" evidence="5">
    <location>
        <begin position="42"/>
        <end position="305"/>
    </location>
</feature>
<dbReference type="PANTHER" id="PTHR10996:SF178">
    <property type="entry name" value="2-HYDROXYACID DEHYDROGENASE YGL185C-RELATED"/>
    <property type="match status" value="1"/>
</dbReference>
<dbReference type="InterPro" id="IPR006139">
    <property type="entry name" value="D-isomer_2_OHA_DH_cat_dom"/>
</dbReference>
<evidence type="ECO:0000256" key="1">
    <source>
        <dbReference type="ARBA" id="ARBA00022857"/>
    </source>
</evidence>
<dbReference type="SUPFAM" id="SSF51735">
    <property type="entry name" value="NAD(P)-binding Rossmann-fold domains"/>
    <property type="match status" value="1"/>
</dbReference>
<dbReference type="Gene3D" id="3.40.50.720">
    <property type="entry name" value="NAD(P)-binding Rossmann-like Domain"/>
    <property type="match status" value="2"/>
</dbReference>
<dbReference type="Proteomes" id="UP000592216">
    <property type="component" value="Unassembled WGS sequence"/>
</dbReference>
<evidence type="ECO:0000259" key="6">
    <source>
        <dbReference type="Pfam" id="PF02826"/>
    </source>
</evidence>
<dbReference type="Pfam" id="PF02826">
    <property type="entry name" value="2-Hacid_dh_C"/>
    <property type="match status" value="1"/>
</dbReference>
<dbReference type="InterPro" id="IPR036291">
    <property type="entry name" value="NAD(P)-bd_dom_sf"/>
</dbReference>
<dbReference type="InterPro" id="IPR050223">
    <property type="entry name" value="D-isomer_2-hydroxyacid_DH"/>
</dbReference>
<dbReference type="GO" id="GO:0030267">
    <property type="term" value="F:glyoxylate reductase (NADPH) activity"/>
    <property type="evidence" value="ECO:0007669"/>
    <property type="project" value="TreeGrafter"/>
</dbReference>
<protein>
    <submittedName>
        <fullName evidence="7">Glyoxylate reductase</fullName>
    </submittedName>
</protein>
<dbReference type="Pfam" id="PF00389">
    <property type="entry name" value="2-Hacid_dh"/>
    <property type="match status" value="1"/>
</dbReference>
<dbReference type="GO" id="GO:0005829">
    <property type="term" value="C:cytosol"/>
    <property type="evidence" value="ECO:0007669"/>
    <property type="project" value="TreeGrafter"/>
</dbReference>
<comment type="similarity">
    <text evidence="4">Belongs to the D-isomer specific 2-hydroxyacid dehydrogenase family.</text>
</comment>
<dbReference type="EMBL" id="JABCJE010000015">
    <property type="protein sequence ID" value="NVO25420.1"/>
    <property type="molecule type" value="Genomic_DNA"/>
</dbReference>
<keyword evidence="2 4" id="KW-0560">Oxidoreductase</keyword>
<keyword evidence="1" id="KW-0521">NADP</keyword>
<dbReference type="RefSeq" id="WP_177158962.1">
    <property type="nucleotide sequence ID" value="NZ_JABCJE010000015.1"/>
</dbReference>
<dbReference type="GO" id="GO:0016618">
    <property type="term" value="F:hydroxypyruvate reductase [NAD(P)H] activity"/>
    <property type="evidence" value="ECO:0007669"/>
    <property type="project" value="TreeGrafter"/>
</dbReference>
<dbReference type="InterPro" id="IPR006140">
    <property type="entry name" value="D-isomer_DH_NAD-bd"/>
</dbReference>
<evidence type="ECO:0000256" key="3">
    <source>
        <dbReference type="ARBA" id="ARBA00023027"/>
    </source>
</evidence>
<evidence type="ECO:0000313" key="8">
    <source>
        <dbReference type="Proteomes" id="UP000592216"/>
    </source>
</evidence>
<comment type="caution">
    <text evidence="7">The sequence shown here is derived from an EMBL/GenBank/DDBJ whole genome shotgun (WGS) entry which is preliminary data.</text>
</comment>
<accession>A0A850QEP6</accession>
<reference evidence="7 8" key="1">
    <citation type="submission" date="2020-04" db="EMBL/GenBank/DDBJ databases">
        <title>Donghicola sp., a member of the Rhodobacteraceae family isolated from mangrove forest in Thailand.</title>
        <authorList>
            <person name="Charoenyingcharoen P."/>
            <person name="Yukphan P."/>
        </authorList>
    </citation>
    <scope>NUCLEOTIDE SEQUENCE [LARGE SCALE GENOMIC DNA]</scope>
    <source>
        <strain evidence="7 8">B5-SW-15</strain>
    </source>
</reference>
<evidence type="ECO:0000256" key="4">
    <source>
        <dbReference type="RuleBase" id="RU003719"/>
    </source>
</evidence>
<organism evidence="7 8">
    <name type="scientific">Donghicola mangrovi</name>
    <dbReference type="NCBI Taxonomy" id="2729614"/>
    <lineage>
        <taxon>Bacteria</taxon>
        <taxon>Pseudomonadati</taxon>
        <taxon>Pseudomonadota</taxon>
        <taxon>Alphaproteobacteria</taxon>
        <taxon>Rhodobacterales</taxon>
        <taxon>Roseobacteraceae</taxon>
        <taxon>Donghicola</taxon>
    </lineage>
</organism>
<keyword evidence="3" id="KW-0520">NAD</keyword>
<evidence type="ECO:0000259" key="5">
    <source>
        <dbReference type="Pfam" id="PF00389"/>
    </source>
</evidence>
<dbReference type="AlphaFoldDB" id="A0A850QEP6"/>
<name>A0A850QEP6_9RHOB</name>
<evidence type="ECO:0000313" key="7">
    <source>
        <dbReference type="EMBL" id="NVO25420.1"/>
    </source>
</evidence>
<dbReference type="SUPFAM" id="SSF52283">
    <property type="entry name" value="Formate/glycerate dehydrogenase catalytic domain-like"/>
    <property type="match status" value="1"/>
</dbReference>
<dbReference type="FunFam" id="3.40.50.720:FF:000213">
    <property type="entry name" value="Putative 2-hydroxyacid dehydrogenase"/>
    <property type="match status" value="1"/>
</dbReference>
<evidence type="ECO:0000256" key="2">
    <source>
        <dbReference type="ARBA" id="ARBA00023002"/>
    </source>
</evidence>
<feature type="domain" description="D-isomer specific 2-hydroxyacid dehydrogenase NAD-binding" evidence="6">
    <location>
        <begin position="109"/>
        <end position="281"/>
    </location>
</feature>
<proteinExistence type="inferred from homology"/>
<sequence>MDRSILGFPALSGMEYPRLTEQGLLSVVEDFQALLGLGVAERAKVRVLMTSASRGFTKEVSEALPNLELVTSQGAGTDKIDFDALEDAKIKFRSIGEAVTDDVADLAMAFINMLFRNLLNADRFARSGVWEQKRFELGESLVGKTVGIAGLSGRVGQAIALRARASKMKVTGLDRPSNHGLAETLHPDWASMALASDVLVLAVPGHGSLRSVINAEVLEALGPKGYIVNVGRGSLVDTIALTDALETGAIAGAALDVLAEEPKVPERLRTLNNVILSPHIGAQTWGQRARAAAIAENEILAFLEKAEG</sequence>
<dbReference type="PANTHER" id="PTHR10996">
    <property type="entry name" value="2-HYDROXYACID DEHYDROGENASE-RELATED"/>
    <property type="match status" value="1"/>
</dbReference>
<dbReference type="GO" id="GO:0051287">
    <property type="term" value="F:NAD binding"/>
    <property type="evidence" value="ECO:0007669"/>
    <property type="project" value="InterPro"/>
</dbReference>